<evidence type="ECO:0000256" key="5">
    <source>
        <dbReference type="ARBA" id="ARBA00022777"/>
    </source>
</evidence>
<dbReference type="Proteomes" id="UP000293296">
    <property type="component" value="Chromosome"/>
</dbReference>
<gene>
    <name evidence="9" type="ORF">C3Y92_13090</name>
</gene>
<dbReference type="PROSITE" id="PS50109">
    <property type="entry name" value="HIS_KIN"/>
    <property type="match status" value="1"/>
</dbReference>
<evidence type="ECO:0000259" key="8">
    <source>
        <dbReference type="PROSITE" id="PS50110"/>
    </source>
</evidence>
<feature type="modified residue" description="4-aspartylphosphate" evidence="6">
    <location>
        <position position="179"/>
    </location>
</feature>
<dbReference type="PANTHER" id="PTHR43547:SF2">
    <property type="entry name" value="HYBRID SIGNAL TRANSDUCTION HISTIDINE KINASE C"/>
    <property type="match status" value="1"/>
</dbReference>
<evidence type="ECO:0000313" key="10">
    <source>
        <dbReference type="Proteomes" id="UP000293296"/>
    </source>
</evidence>
<dbReference type="InterPro" id="IPR036890">
    <property type="entry name" value="HATPase_C_sf"/>
</dbReference>
<sequence length="498" mass="54041">MSDPKILLVSDNPCLAAAVVRHCGSLSGLGAVQIHDPGAAADALCRGDGDGAFLLCVVDLTLPEEAVRRLAAASATSGVPWLAVAECYRPQFRNLSQELDAIDFVVAEAEDPAAVARYVDRLLKNRSARILIVEDSAFMRLFLRRLLRRYQFRVHMAASAAKALAILEHRPDIAAVIIDYDMPVQNGVELTRTIRRRFRLREICLIGISGKAPRSISAEFLKNGGDDYLHKPFEREELYCRVLHGVEAVERMLEIKRLERLRRMFLSMLAHDLKSPAGGIVGAANLILDGVCGEIGGEVREMAAVISQAGRRLCSLASNMQDLTRLETGRFEPALVLAHLDALALERARLAEATAAGKSIRVETRAPQLPPMNLDPDLIARVLDNLLSNAVKFSPPGSLVRLTLRPAGDEVVVRVADQGPGILAEERHRLFKPFERLSARPTAGEKSLGLGLAIAEGIVAAHGGRIWAESEPGQGAAFCFTLPMSMGFSDQADACISS</sequence>
<dbReference type="PROSITE" id="PS50110">
    <property type="entry name" value="RESPONSE_REGULATORY"/>
    <property type="match status" value="1"/>
</dbReference>
<dbReference type="EMBL" id="CP026538">
    <property type="protein sequence ID" value="QAZ68109.1"/>
    <property type="molecule type" value="Genomic_DNA"/>
</dbReference>
<dbReference type="SUPFAM" id="SSF52172">
    <property type="entry name" value="CheY-like"/>
    <property type="match status" value="1"/>
</dbReference>
<reference evidence="9 10" key="1">
    <citation type="submission" date="2018-02" db="EMBL/GenBank/DDBJ databases">
        <title>Genome sequence of Desulfovibrio carbinolicus DSM 3852.</title>
        <authorList>
            <person name="Wilbanks E."/>
            <person name="Skennerton C.T."/>
            <person name="Orphan V.J."/>
        </authorList>
    </citation>
    <scope>NUCLEOTIDE SEQUENCE [LARGE SCALE GENOMIC DNA]</scope>
    <source>
        <strain evidence="9 10">DSM 3852</strain>
    </source>
</reference>
<dbReference type="Pfam" id="PF00072">
    <property type="entry name" value="Response_reg"/>
    <property type="match status" value="1"/>
</dbReference>
<dbReference type="InterPro" id="IPR004358">
    <property type="entry name" value="Sig_transdc_His_kin-like_C"/>
</dbReference>
<dbReference type="EC" id="2.7.13.3" evidence="2"/>
<dbReference type="InterPro" id="IPR005467">
    <property type="entry name" value="His_kinase_dom"/>
</dbReference>
<dbReference type="PANTHER" id="PTHR43547">
    <property type="entry name" value="TWO-COMPONENT HISTIDINE KINASE"/>
    <property type="match status" value="1"/>
</dbReference>
<dbReference type="SUPFAM" id="SSF55874">
    <property type="entry name" value="ATPase domain of HSP90 chaperone/DNA topoisomerase II/histidine kinase"/>
    <property type="match status" value="1"/>
</dbReference>
<dbReference type="AlphaFoldDB" id="A0A4P6I2P5"/>
<dbReference type="InterPro" id="IPR003594">
    <property type="entry name" value="HATPase_dom"/>
</dbReference>
<keyword evidence="10" id="KW-1185">Reference proteome</keyword>
<dbReference type="Gene3D" id="1.10.287.130">
    <property type="match status" value="1"/>
</dbReference>
<comment type="catalytic activity">
    <reaction evidence="1">
        <text>ATP + protein L-histidine = ADP + protein N-phospho-L-histidine.</text>
        <dbReference type="EC" id="2.7.13.3"/>
    </reaction>
</comment>
<dbReference type="InterPro" id="IPR001789">
    <property type="entry name" value="Sig_transdc_resp-reg_receiver"/>
</dbReference>
<dbReference type="CDD" id="cd00075">
    <property type="entry name" value="HATPase"/>
    <property type="match status" value="1"/>
</dbReference>
<evidence type="ECO:0000256" key="6">
    <source>
        <dbReference type="PROSITE-ProRule" id="PRU00169"/>
    </source>
</evidence>
<dbReference type="SMART" id="SM00388">
    <property type="entry name" value="HisKA"/>
    <property type="match status" value="1"/>
</dbReference>
<dbReference type="KEGG" id="dcb:C3Y92_13090"/>
<dbReference type="FunFam" id="3.30.565.10:FF:000006">
    <property type="entry name" value="Sensor histidine kinase WalK"/>
    <property type="match status" value="1"/>
</dbReference>
<feature type="domain" description="Histidine kinase" evidence="7">
    <location>
        <begin position="268"/>
        <end position="486"/>
    </location>
</feature>
<name>A0A4P6I2P5_9BACT</name>
<evidence type="ECO:0000256" key="1">
    <source>
        <dbReference type="ARBA" id="ARBA00000085"/>
    </source>
</evidence>
<dbReference type="PRINTS" id="PR00344">
    <property type="entry name" value="BCTRLSENSOR"/>
</dbReference>
<accession>A0A4P6I2P5</accession>
<dbReference type="InterPro" id="IPR011006">
    <property type="entry name" value="CheY-like_superfamily"/>
</dbReference>
<evidence type="ECO:0000256" key="3">
    <source>
        <dbReference type="ARBA" id="ARBA00022553"/>
    </source>
</evidence>
<evidence type="ECO:0000259" key="7">
    <source>
        <dbReference type="PROSITE" id="PS50109"/>
    </source>
</evidence>
<evidence type="ECO:0000313" key="9">
    <source>
        <dbReference type="EMBL" id="QAZ68109.1"/>
    </source>
</evidence>
<keyword evidence="5 9" id="KW-0418">Kinase</keyword>
<evidence type="ECO:0000256" key="4">
    <source>
        <dbReference type="ARBA" id="ARBA00022679"/>
    </source>
</evidence>
<keyword evidence="3 6" id="KW-0597">Phosphoprotein</keyword>
<keyword evidence="4" id="KW-0808">Transferase</keyword>
<dbReference type="CDD" id="cd00082">
    <property type="entry name" value="HisKA"/>
    <property type="match status" value="1"/>
</dbReference>
<dbReference type="Gene3D" id="3.40.50.2300">
    <property type="match status" value="1"/>
</dbReference>
<protein>
    <recommendedName>
        <fullName evidence="2">histidine kinase</fullName>
        <ecNumber evidence="2">2.7.13.3</ecNumber>
    </recommendedName>
</protein>
<evidence type="ECO:0000256" key="2">
    <source>
        <dbReference type="ARBA" id="ARBA00012438"/>
    </source>
</evidence>
<feature type="domain" description="Response regulatory" evidence="8">
    <location>
        <begin position="129"/>
        <end position="246"/>
    </location>
</feature>
<dbReference type="Gene3D" id="3.30.565.10">
    <property type="entry name" value="Histidine kinase-like ATPase, C-terminal domain"/>
    <property type="match status" value="1"/>
</dbReference>
<dbReference type="Pfam" id="PF00512">
    <property type="entry name" value="HisKA"/>
    <property type="match status" value="1"/>
</dbReference>
<dbReference type="RefSeq" id="WP_129353288.1">
    <property type="nucleotide sequence ID" value="NZ_CP026538.1"/>
</dbReference>
<dbReference type="Pfam" id="PF02518">
    <property type="entry name" value="HATPase_c"/>
    <property type="match status" value="1"/>
</dbReference>
<dbReference type="OrthoDB" id="5342753at2"/>
<dbReference type="SMART" id="SM00448">
    <property type="entry name" value="REC"/>
    <property type="match status" value="1"/>
</dbReference>
<dbReference type="SMART" id="SM00387">
    <property type="entry name" value="HATPase_c"/>
    <property type="match status" value="1"/>
</dbReference>
<dbReference type="GO" id="GO:0000155">
    <property type="term" value="F:phosphorelay sensor kinase activity"/>
    <property type="evidence" value="ECO:0007669"/>
    <property type="project" value="InterPro"/>
</dbReference>
<organism evidence="9 10">
    <name type="scientific">Solidesulfovibrio carbinolicus</name>
    <dbReference type="NCBI Taxonomy" id="296842"/>
    <lineage>
        <taxon>Bacteria</taxon>
        <taxon>Pseudomonadati</taxon>
        <taxon>Thermodesulfobacteriota</taxon>
        <taxon>Desulfovibrionia</taxon>
        <taxon>Desulfovibrionales</taxon>
        <taxon>Desulfovibrionaceae</taxon>
        <taxon>Solidesulfovibrio</taxon>
    </lineage>
</organism>
<proteinExistence type="predicted"/>
<dbReference type="InterPro" id="IPR003661">
    <property type="entry name" value="HisK_dim/P_dom"/>
</dbReference>